<keyword evidence="3" id="KW-1185">Reference proteome</keyword>
<name>A0A8E7ELC4_9EURY</name>
<dbReference type="Proteomes" id="UP000680656">
    <property type="component" value="Chromosome"/>
</dbReference>
<sequence>MESGRNSLSIPCAPHCQNHESPPTTGLFIPADKRYLNLLLGYVTEICRIVNLSDTDLFHLEVASEEAFINIVEHAYPDCKPGNIYIEARMKPTGLVLSFRDEGIPFHDSPKEYPLVISSDGDIQSPHGLGFQIMRNTVDEVRMENLGKMGKVLHLIKRYPAPVEIEMAQNVHEIPEAPLQQYSIRPMQTQDASQVCRLFWLVYGYTYKNENFYRPEGLIDLNDNGRIVSYVAVGEDNDVVGHVGLIRPEPVLMAEFGLLAVSPAHRGRGLMGQLEDAIFAKAEEMNLVGLSINAVTSHPKSQKSAVKKDFVPCSIDLAACPPRMFKALVSDSVPAQRESYLHGFKYFNTPPPRTVYVPKRHHIFVHIIYSKMQQSCTFSDPTPARTPGDYKIHYDRTLQKGIITVISADERQWPEIQRVVDDMVHLAGAEVVDLDLPVSQPATTLLFDLAESAGFIFTGIRPCQAPDGDCFRLQFLSIPIDLTHIQLYPNYGEFLLEYITTLMK</sequence>
<evidence type="ECO:0000313" key="3">
    <source>
        <dbReference type="Proteomes" id="UP000680656"/>
    </source>
</evidence>
<gene>
    <name evidence="2" type="ORF">KHC33_08405</name>
</gene>
<dbReference type="SUPFAM" id="SSF55874">
    <property type="entry name" value="ATPase domain of HSP90 chaperone/DNA topoisomerase II/histidine kinase"/>
    <property type="match status" value="1"/>
</dbReference>
<dbReference type="InterPro" id="IPR036890">
    <property type="entry name" value="HATPase_C_sf"/>
</dbReference>
<dbReference type="InterPro" id="IPR000182">
    <property type="entry name" value="GNAT_dom"/>
</dbReference>
<keyword evidence="2" id="KW-0067">ATP-binding</keyword>
<evidence type="ECO:0000313" key="2">
    <source>
        <dbReference type="EMBL" id="QVV90480.1"/>
    </source>
</evidence>
<dbReference type="KEGG" id="mrtj:KHC33_08405"/>
<protein>
    <submittedName>
        <fullName evidence="2">ATP-binding protein</fullName>
    </submittedName>
</protein>
<feature type="domain" description="N-acetyltransferase" evidence="1">
    <location>
        <begin position="182"/>
        <end position="362"/>
    </location>
</feature>
<dbReference type="PROSITE" id="PS51186">
    <property type="entry name" value="GNAT"/>
    <property type="match status" value="1"/>
</dbReference>
<dbReference type="CDD" id="cd04301">
    <property type="entry name" value="NAT_SF"/>
    <property type="match status" value="1"/>
</dbReference>
<dbReference type="EMBL" id="CP075546">
    <property type="protein sequence ID" value="QVV90480.1"/>
    <property type="molecule type" value="Genomic_DNA"/>
</dbReference>
<dbReference type="GO" id="GO:0005524">
    <property type="term" value="F:ATP binding"/>
    <property type="evidence" value="ECO:0007669"/>
    <property type="project" value="UniProtKB-KW"/>
</dbReference>
<dbReference type="AlphaFoldDB" id="A0A8E7ELC4"/>
<organism evidence="2 3">
    <name type="scientific">Methanospirillum purgamenti</name>
    <dbReference type="NCBI Taxonomy" id="2834276"/>
    <lineage>
        <taxon>Archaea</taxon>
        <taxon>Methanobacteriati</taxon>
        <taxon>Methanobacteriota</taxon>
        <taxon>Stenosarchaea group</taxon>
        <taxon>Methanomicrobia</taxon>
        <taxon>Methanomicrobiales</taxon>
        <taxon>Methanospirillaceae</taxon>
        <taxon>Methanospirillum</taxon>
    </lineage>
</organism>
<accession>A0A8E7ELC4</accession>
<dbReference type="Pfam" id="PF13581">
    <property type="entry name" value="HATPase_c_2"/>
    <property type="match status" value="1"/>
</dbReference>
<dbReference type="GO" id="GO:0016747">
    <property type="term" value="F:acyltransferase activity, transferring groups other than amino-acyl groups"/>
    <property type="evidence" value="ECO:0007669"/>
    <property type="project" value="InterPro"/>
</dbReference>
<dbReference type="Gene3D" id="3.40.630.30">
    <property type="match status" value="1"/>
</dbReference>
<keyword evidence="2" id="KW-0547">Nucleotide-binding</keyword>
<dbReference type="GeneID" id="65097199"/>
<dbReference type="InterPro" id="IPR016181">
    <property type="entry name" value="Acyl_CoA_acyltransferase"/>
</dbReference>
<dbReference type="Gene3D" id="3.30.565.10">
    <property type="entry name" value="Histidine kinase-like ATPase, C-terminal domain"/>
    <property type="match status" value="1"/>
</dbReference>
<reference evidence="2 3" key="1">
    <citation type="submission" date="2021-05" db="EMBL/GenBank/DDBJ databases">
        <title>A novel Methanospirillum isolate from a pyrite-forming mixed culture.</title>
        <authorList>
            <person name="Bunk B."/>
            <person name="Sproer C."/>
            <person name="Spring S."/>
            <person name="Pester M."/>
        </authorList>
    </citation>
    <scope>NUCLEOTIDE SEQUENCE [LARGE SCALE GENOMIC DNA]</scope>
    <source>
        <strain evidence="2 3">J.3.6.1-F.2.7.3</strain>
    </source>
</reference>
<evidence type="ECO:0000259" key="1">
    <source>
        <dbReference type="PROSITE" id="PS51186"/>
    </source>
</evidence>
<dbReference type="Pfam" id="PF00583">
    <property type="entry name" value="Acetyltransf_1"/>
    <property type="match status" value="1"/>
</dbReference>
<dbReference type="RefSeq" id="WP_214421248.1">
    <property type="nucleotide sequence ID" value="NZ_CP075546.1"/>
</dbReference>
<proteinExistence type="predicted"/>
<dbReference type="CDD" id="cd16936">
    <property type="entry name" value="HATPase_RsbW-like"/>
    <property type="match status" value="1"/>
</dbReference>
<dbReference type="SUPFAM" id="SSF55729">
    <property type="entry name" value="Acyl-CoA N-acyltransferases (Nat)"/>
    <property type="match status" value="1"/>
</dbReference>
<dbReference type="InterPro" id="IPR003594">
    <property type="entry name" value="HATPase_dom"/>
</dbReference>